<gene>
    <name evidence="2" type="primary">Cnig_chr_V.g22156</name>
    <name evidence="2" type="ORF">B9Z55_022156</name>
</gene>
<keyword evidence="3" id="KW-1185">Reference proteome</keyword>
<dbReference type="OrthoDB" id="5907979at2759"/>
<organism evidence="2 3">
    <name type="scientific">Caenorhabditis nigoni</name>
    <dbReference type="NCBI Taxonomy" id="1611254"/>
    <lineage>
        <taxon>Eukaryota</taxon>
        <taxon>Metazoa</taxon>
        <taxon>Ecdysozoa</taxon>
        <taxon>Nematoda</taxon>
        <taxon>Chromadorea</taxon>
        <taxon>Rhabditida</taxon>
        <taxon>Rhabditina</taxon>
        <taxon>Rhabditomorpha</taxon>
        <taxon>Rhabditoidea</taxon>
        <taxon>Rhabditidae</taxon>
        <taxon>Peloderinae</taxon>
        <taxon>Caenorhabditis</taxon>
    </lineage>
</organism>
<proteinExistence type="predicted"/>
<evidence type="ECO:0000313" key="2">
    <source>
        <dbReference type="EMBL" id="PIC31158.1"/>
    </source>
</evidence>
<dbReference type="SUPFAM" id="SSF90257">
    <property type="entry name" value="Myosin rod fragments"/>
    <property type="match status" value="1"/>
</dbReference>
<reference evidence="3" key="1">
    <citation type="submission" date="2017-10" db="EMBL/GenBank/DDBJ databases">
        <title>Rapid genome shrinkage in a self-fertile nematode reveals novel sperm competition proteins.</title>
        <authorList>
            <person name="Yin D."/>
            <person name="Schwarz E.M."/>
            <person name="Thomas C.G."/>
            <person name="Felde R.L."/>
            <person name="Korf I.F."/>
            <person name="Cutter A.D."/>
            <person name="Schartner C.M."/>
            <person name="Ralston E.J."/>
            <person name="Meyer B.J."/>
            <person name="Haag E.S."/>
        </authorList>
    </citation>
    <scope>NUCLEOTIDE SEQUENCE [LARGE SCALE GENOMIC DNA]</scope>
    <source>
        <strain evidence="3">JU1422</strain>
    </source>
</reference>
<feature type="compositionally biased region" description="Basic and acidic residues" evidence="1">
    <location>
        <begin position="242"/>
        <end position="251"/>
    </location>
</feature>
<protein>
    <submittedName>
        <fullName evidence="2">Uncharacterized protein</fullName>
    </submittedName>
</protein>
<dbReference type="Gene3D" id="1.10.287.1490">
    <property type="match status" value="1"/>
</dbReference>
<evidence type="ECO:0000256" key="1">
    <source>
        <dbReference type="SAM" id="MobiDB-lite"/>
    </source>
</evidence>
<comment type="caution">
    <text evidence="2">The sequence shown here is derived from an EMBL/GenBank/DDBJ whole genome shotgun (WGS) entry which is preliminary data.</text>
</comment>
<sequence>MTTSEFLYFEPSELVFSSEDFANLSRARHIRPELNENPNKALLVESPSYRWIVKGGHVEYELQYFLIHNDGSRVIKCYWCPMRKSEKARQTLQKRKSDEAYFTRAPKTAKVIEMVTIDEDYEPAATPNAPSSSFWTNQQGSQVMPQNQQLLQKDNEHAPTLNAPSSAFWNHHQENVKIKNRQEELMNENEQLRATIATLQKAIVNLQQQFDDFKDAYTLTRGRDCEDIYAEINKLRSDLKSEIAEVRRELPPVRPKSPEPTTAPTRKSAGRKKKN</sequence>
<name>A0A2G5TV70_9PELO</name>
<dbReference type="Proteomes" id="UP000230233">
    <property type="component" value="Chromosome V"/>
</dbReference>
<accession>A0A2G5TV70</accession>
<evidence type="ECO:0000313" key="3">
    <source>
        <dbReference type="Proteomes" id="UP000230233"/>
    </source>
</evidence>
<feature type="region of interest" description="Disordered" evidence="1">
    <location>
        <begin position="242"/>
        <end position="275"/>
    </location>
</feature>
<dbReference type="AlphaFoldDB" id="A0A2G5TV70"/>
<dbReference type="EMBL" id="PDUG01000005">
    <property type="protein sequence ID" value="PIC31158.1"/>
    <property type="molecule type" value="Genomic_DNA"/>
</dbReference>